<dbReference type="PROSITE" id="PS50181">
    <property type="entry name" value="FBOX"/>
    <property type="match status" value="1"/>
</dbReference>
<dbReference type="InterPro" id="IPR036047">
    <property type="entry name" value="F-box-like_dom_sf"/>
</dbReference>
<dbReference type="SUPFAM" id="SSF81383">
    <property type="entry name" value="F-box domain"/>
    <property type="match status" value="1"/>
</dbReference>
<keyword evidence="1" id="KW-0863">Zinc-finger</keyword>
<dbReference type="CDD" id="cd16454">
    <property type="entry name" value="RING-H2_PA-TM-RING"/>
    <property type="match status" value="1"/>
</dbReference>
<dbReference type="SUPFAM" id="SSF57850">
    <property type="entry name" value="RING/U-box"/>
    <property type="match status" value="1"/>
</dbReference>
<name>A0ABQ9CH66_9ROSI</name>
<dbReference type="PANTHER" id="PTHR47602">
    <property type="entry name" value="F-BOX PROTEIN SKIP22"/>
    <property type="match status" value="1"/>
</dbReference>
<dbReference type="EMBL" id="JAPFFI010000003">
    <property type="protein sequence ID" value="KAJ6398294.1"/>
    <property type="molecule type" value="Genomic_DNA"/>
</dbReference>
<keyword evidence="1" id="KW-0479">Metal-binding</keyword>
<dbReference type="Gene3D" id="3.30.40.10">
    <property type="entry name" value="Zinc/RING finger domain, C3HC4 (zinc finger)"/>
    <property type="match status" value="1"/>
</dbReference>
<comment type="caution">
    <text evidence="4">The sequence shown here is derived from an EMBL/GenBank/DDBJ whole genome shotgun (WGS) entry which is preliminary data.</text>
</comment>
<dbReference type="Gene3D" id="1.20.1280.50">
    <property type="match status" value="1"/>
</dbReference>
<sequence>MKLRLRSVQSKETVKIQVPNSCTLQQLKETLSGSIFSAGSSLYLSLNRKDELNTSVPEDSLQSLGITSGDLIYFSVNPQDFSSSGQPLCLGSSSSIQEQVQGHRGNVQEPMSDQLMSFQESKCSGLNMPENQDLLVQGHAGVQANDTSSRETKSEISPHMHLLGQRREIAESDMDDAVTEGHGALGLKTQSGETLETQELTSVEAMNVDPGSVDVGNKRFSEPYFLRRLLRKELGDDGSNYKLLNLVLLGLILYLGCELMGFHLPKENSSRNLALSLCYTLPELLDGKVIAETIVLKLQSLGHFVNVYGSLAKGGSGLYRACLNINKFAPTIDFVWGNDKNDGMNGSDGSSILYSENEIFEFWKIVKDGLALPLLIDICEKAGLVLPSCLMRLPTELKLKILELLPVIDIAKMGRVSSEMRYLSSNNDLWKQKFVEEFGDGTEARGTVNWKARFASYWENKKRKRDVNAWRESRLFLPFHVPIRRDPNPFGFPSTIGGDYDRLPGLGIPPYRRPGLGWPQPRQKFVSFVYNFMGLRGHPRIKDAATACKRITLDESGNAKQGVLQSPVGSSSSDIVEAEGEYCCVCLSRLKADENTSALPCSHQFHKVCIEGWFNNVCRRTCPICRLSVGEEERSRKRDEQFTEEMVIWFSSFHVAGF</sequence>
<dbReference type="InterPro" id="IPR001841">
    <property type="entry name" value="Znf_RING"/>
</dbReference>
<dbReference type="Pfam" id="PF13639">
    <property type="entry name" value="zf-RING_2"/>
    <property type="match status" value="1"/>
</dbReference>
<keyword evidence="1" id="KW-0862">Zinc</keyword>
<evidence type="ECO:0000313" key="4">
    <source>
        <dbReference type="EMBL" id="KAJ6398294.1"/>
    </source>
</evidence>
<dbReference type="InterPro" id="IPR013083">
    <property type="entry name" value="Znf_RING/FYVE/PHD"/>
</dbReference>
<dbReference type="SMART" id="SM00184">
    <property type="entry name" value="RING"/>
    <property type="match status" value="1"/>
</dbReference>
<dbReference type="Proteomes" id="UP001141253">
    <property type="component" value="Chromosome 5"/>
</dbReference>
<dbReference type="Pfam" id="PF12937">
    <property type="entry name" value="F-box-like"/>
    <property type="match status" value="1"/>
</dbReference>
<protein>
    <submittedName>
        <fullName evidence="4">Uncharacterized protein</fullName>
    </submittedName>
</protein>
<dbReference type="InterPro" id="IPR001810">
    <property type="entry name" value="F-box_dom"/>
</dbReference>
<organism evidence="4 5">
    <name type="scientific">Salix suchowensis</name>
    <dbReference type="NCBI Taxonomy" id="1278906"/>
    <lineage>
        <taxon>Eukaryota</taxon>
        <taxon>Viridiplantae</taxon>
        <taxon>Streptophyta</taxon>
        <taxon>Embryophyta</taxon>
        <taxon>Tracheophyta</taxon>
        <taxon>Spermatophyta</taxon>
        <taxon>Magnoliopsida</taxon>
        <taxon>eudicotyledons</taxon>
        <taxon>Gunneridae</taxon>
        <taxon>Pentapetalae</taxon>
        <taxon>rosids</taxon>
        <taxon>fabids</taxon>
        <taxon>Malpighiales</taxon>
        <taxon>Salicaceae</taxon>
        <taxon>Saliceae</taxon>
        <taxon>Salix</taxon>
    </lineage>
</organism>
<evidence type="ECO:0000313" key="5">
    <source>
        <dbReference type="Proteomes" id="UP001141253"/>
    </source>
</evidence>
<evidence type="ECO:0000259" key="3">
    <source>
        <dbReference type="PROSITE" id="PS50181"/>
    </source>
</evidence>
<accession>A0ABQ9CH66</accession>
<evidence type="ECO:0000256" key="1">
    <source>
        <dbReference type="PROSITE-ProRule" id="PRU00175"/>
    </source>
</evidence>
<dbReference type="PANTHER" id="PTHR47602:SF2">
    <property type="entry name" value="F-BOX PROTEIN SKIP22"/>
    <property type="match status" value="1"/>
</dbReference>
<evidence type="ECO:0000259" key="2">
    <source>
        <dbReference type="PROSITE" id="PS50089"/>
    </source>
</evidence>
<keyword evidence="5" id="KW-1185">Reference proteome</keyword>
<dbReference type="CDD" id="cd22165">
    <property type="entry name" value="F-box_AtSKIP22-like"/>
    <property type="match status" value="1"/>
</dbReference>
<reference evidence="4" key="1">
    <citation type="submission" date="2022-10" db="EMBL/GenBank/DDBJ databases">
        <authorList>
            <person name="Hyden B.L."/>
            <person name="Feng K."/>
            <person name="Yates T."/>
            <person name="Jawdy S."/>
            <person name="Smart L.B."/>
            <person name="Muchero W."/>
        </authorList>
    </citation>
    <scope>NUCLEOTIDE SEQUENCE</scope>
    <source>
        <tissue evidence="4">Shoot tip</tissue>
    </source>
</reference>
<dbReference type="PROSITE" id="PS50089">
    <property type="entry name" value="ZF_RING_2"/>
    <property type="match status" value="1"/>
</dbReference>
<gene>
    <name evidence="4" type="ORF">OIU77_019152</name>
</gene>
<proteinExistence type="predicted"/>
<reference evidence="4" key="2">
    <citation type="journal article" date="2023" name="Int. J. Mol. Sci.">
        <title>De Novo Assembly and Annotation of 11 Diverse Shrub Willow (Salix) Genomes Reveals Novel Gene Organization in Sex-Linked Regions.</title>
        <authorList>
            <person name="Hyden B."/>
            <person name="Feng K."/>
            <person name="Yates T.B."/>
            <person name="Jawdy S."/>
            <person name="Cereghino C."/>
            <person name="Smart L.B."/>
            <person name="Muchero W."/>
        </authorList>
    </citation>
    <scope>NUCLEOTIDE SEQUENCE</scope>
    <source>
        <tissue evidence="4">Shoot tip</tissue>
    </source>
</reference>
<feature type="domain" description="F-box" evidence="3">
    <location>
        <begin position="387"/>
        <end position="433"/>
    </location>
</feature>
<feature type="domain" description="RING-type" evidence="2">
    <location>
        <begin position="583"/>
        <end position="626"/>
    </location>
</feature>
<dbReference type="Gene3D" id="3.40.1000.30">
    <property type="match status" value="1"/>
</dbReference>
<dbReference type="SMART" id="SM00256">
    <property type="entry name" value="FBOX"/>
    <property type="match status" value="1"/>
</dbReference>